<dbReference type="EMBL" id="CP042913">
    <property type="protein sequence ID" value="QEG35136.1"/>
    <property type="molecule type" value="Genomic_DNA"/>
</dbReference>
<feature type="compositionally biased region" description="Low complexity" evidence="1">
    <location>
        <begin position="44"/>
        <end position="59"/>
    </location>
</feature>
<feature type="region of interest" description="Disordered" evidence="1">
    <location>
        <begin position="21"/>
        <end position="169"/>
    </location>
</feature>
<accession>A0A5B9QDX3</accession>
<organism evidence="2 3">
    <name type="scientific">Bythopirellula goksoeyrii</name>
    <dbReference type="NCBI Taxonomy" id="1400387"/>
    <lineage>
        <taxon>Bacteria</taxon>
        <taxon>Pseudomonadati</taxon>
        <taxon>Planctomycetota</taxon>
        <taxon>Planctomycetia</taxon>
        <taxon>Pirellulales</taxon>
        <taxon>Lacipirellulaceae</taxon>
        <taxon>Bythopirellula</taxon>
    </lineage>
</organism>
<sequence>MVHTFLCSSLVVTLLSISSGCQGCRESSSSPSQPAQQEADDSTSQGTQGEEASSESGSTESEESEGGPSGGENESETSDKKGDAGQAGDSETGGASGEGNESSNGNGGGSGNGSPANAPSGAGDSATGTGGVSQPTMPSPKFDSPEDALAYANRQREKSSELSKSGDNAEAYEQALQGWQSLQPHLADKACDELSEDLLKDLEKYGEGLGAKGIPIIGKPLKIK</sequence>
<gene>
    <name evidence="2" type="ORF">Pr1d_24270</name>
</gene>
<evidence type="ECO:0000313" key="2">
    <source>
        <dbReference type="EMBL" id="QEG35136.1"/>
    </source>
</evidence>
<dbReference type="AlphaFoldDB" id="A0A5B9QDX3"/>
<evidence type="ECO:0000256" key="1">
    <source>
        <dbReference type="SAM" id="MobiDB-lite"/>
    </source>
</evidence>
<proteinExistence type="predicted"/>
<name>A0A5B9QDX3_9BACT</name>
<dbReference type="Proteomes" id="UP000323917">
    <property type="component" value="Chromosome"/>
</dbReference>
<reference evidence="2 3" key="1">
    <citation type="submission" date="2019-08" db="EMBL/GenBank/DDBJ databases">
        <title>Deep-cultivation of Planctomycetes and their phenomic and genomic characterization uncovers novel biology.</title>
        <authorList>
            <person name="Wiegand S."/>
            <person name="Jogler M."/>
            <person name="Boedeker C."/>
            <person name="Pinto D."/>
            <person name="Vollmers J."/>
            <person name="Rivas-Marin E."/>
            <person name="Kohn T."/>
            <person name="Peeters S.H."/>
            <person name="Heuer A."/>
            <person name="Rast P."/>
            <person name="Oberbeckmann S."/>
            <person name="Bunk B."/>
            <person name="Jeske O."/>
            <person name="Meyerdierks A."/>
            <person name="Storesund J.E."/>
            <person name="Kallscheuer N."/>
            <person name="Luecker S."/>
            <person name="Lage O.M."/>
            <person name="Pohl T."/>
            <person name="Merkel B.J."/>
            <person name="Hornburger P."/>
            <person name="Mueller R.-W."/>
            <person name="Bruemmer F."/>
            <person name="Labrenz M."/>
            <person name="Spormann A.M."/>
            <person name="Op den Camp H."/>
            <person name="Overmann J."/>
            <person name="Amann R."/>
            <person name="Jetten M.S.M."/>
            <person name="Mascher T."/>
            <person name="Medema M.H."/>
            <person name="Devos D.P."/>
            <person name="Kaster A.-K."/>
            <person name="Ovreas L."/>
            <person name="Rohde M."/>
            <person name="Galperin M.Y."/>
            <person name="Jogler C."/>
        </authorList>
    </citation>
    <scope>NUCLEOTIDE SEQUENCE [LARGE SCALE GENOMIC DNA]</scope>
    <source>
        <strain evidence="2 3">Pr1d</strain>
    </source>
</reference>
<feature type="compositionally biased region" description="Low complexity" evidence="1">
    <location>
        <begin position="113"/>
        <end position="127"/>
    </location>
</feature>
<evidence type="ECO:0000313" key="3">
    <source>
        <dbReference type="Proteomes" id="UP000323917"/>
    </source>
</evidence>
<protein>
    <submittedName>
        <fullName evidence="2">Uncharacterized protein</fullName>
    </submittedName>
</protein>
<feature type="compositionally biased region" description="Low complexity" evidence="1">
    <location>
        <begin position="26"/>
        <end position="37"/>
    </location>
</feature>
<dbReference type="RefSeq" id="WP_148073685.1">
    <property type="nucleotide sequence ID" value="NZ_CP042913.1"/>
</dbReference>
<dbReference type="KEGG" id="bgok:Pr1d_24270"/>
<keyword evidence="3" id="KW-1185">Reference proteome</keyword>